<name>A0ABD6H2D3_AGRVI</name>
<evidence type="ECO:0000313" key="2">
    <source>
        <dbReference type="Proteomes" id="UP000179536"/>
    </source>
</evidence>
<dbReference type="RefSeq" id="WP_041699766.1">
    <property type="nucleotide sequence ID" value="NZ_MBFA02000002.1"/>
</dbReference>
<proteinExistence type="predicted"/>
<accession>A0ABD6H2D3</accession>
<protein>
    <submittedName>
        <fullName evidence="1">Uncharacterized protein</fullName>
    </submittedName>
</protein>
<evidence type="ECO:0000313" key="1">
    <source>
        <dbReference type="EMBL" id="MUP09024.1"/>
    </source>
</evidence>
<dbReference type="AlphaFoldDB" id="A0ABD6H2D3"/>
<dbReference type="Proteomes" id="UP000179536">
    <property type="component" value="Unassembled WGS sequence"/>
</dbReference>
<reference evidence="1 2" key="1">
    <citation type="submission" date="2019-11" db="EMBL/GenBank/DDBJ databases">
        <title>Whole-genome sequencing of Allorhizobium vitis.</title>
        <authorList>
            <person name="Gan H.M."/>
            <person name="Savka M.A."/>
        </authorList>
    </citation>
    <scope>NUCLEOTIDE SEQUENCE [LARGE SCALE GENOMIC DNA]</scope>
    <source>
        <strain evidence="1 2">RF2/1</strain>
    </source>
</reference>
<sequence length="115" mass="12495">MAAVLITLEKIGLGESQDGTQCDAGWIDGQHHAAVWLAVQQFMPEQQQDAFDDLSCGAIVQFGQFPEGKLTAGSARTGREDRKDGHGFACEMHHPSLPNTLLKRRACCENAQTTP</sequence>
<comment type="caution">
    <text evidence="1">The sequence shown here is derived from an EMBL/GenBank/DDBJ whole genome shotgun (WGS) entry which is preliminary data.</text>
</comment>
<dbReference type="EMBL" id="MBFA02000002">
    <property type="protein sequence ID" value="MUP09024.1"/>
    <property type="molecule type" value="Genomic_DNA"/>
</dbReference>
<gene>
    <name evidence="1" type="ORF">BBK91_003955</name>
</gene>
<organism evidence="1 2">
    <name type="scientific">Agrobacterium vitis</name>
    <name type="common">Rhizobium vitis</name>
    <dbReference type="NCBI Taxonomy" id="373"/>
    <lineage>
        <taxon>Bacteria</taxon>
        <taxon>Pseudomonadati</taxon>
        <taxon>Pseudomonadota</taxon>
        <taxon>Alphaproteobacteria</taxon>
        <taxon>Hyphomicrobiales</taxon>
        <taxon>Rhizobiaceae</taxon>
        <taxon>Rhizobium/Agrobacterium group</taxon>
        <taxon>Agrobacterium</taxon>
    </lineage>
</organism>